<proteinExistence type="predicted"/>
<dbReference type="AlphaFoldDB" id="A0A7X6MGI5"/>
<accession>A0A7X6MGI5</accession>
<evidence type="ECO:0000313" key="2">
    <source>
        <dbReference type="Proteomes" id="UP000553209"/>
    </source>
</evidence>
<reference evidence="1 2" key="1">
    <citation type="submission" date="2020-04" db="EMBL/GenBank/DDBJ databases">
        <title>MicrobeNet Type strains.</title>
        <authorList>
            <person name="Nicholson A.C."/>
        </authorList>
    </citation>
    <scope>NUCLEOTIDE SEQUENCE [LARGE SCALE GENOMIC DNA]</scope>
    <source>
        <strain evidence="1 2">ATCC 23612</strain>
    </source>
</reference>
<comment type="caution">
    <text evidence="1">The sequence shown here is derived from an EMBL/GenBank/DDBJ whole genome shotgun (WGS) entry which is preliminary data.</text>
</comment>
<organism evidence="1 2">
    <name type="scientific">Nocardiopsis alborubida</name>
    <dbReference type="NCBI Taxonomy" id="146802"/>
    <lineage>
        <taxon>Bacteria</taxon>
        <taxon>Bacillati</taxon>
        <taxon>Actinomycetota</taxon>
        <taxon>Actinomycetes</taxon>
        <taxon>Streptosporangiales</taxon>
        <taxon>Nocardiopsidaceae</taxon>
        <taxon>Nocardiopsis</taxon>
    </lineage>
</organism>
<dbReference type="EMBL" id="JAAXPG010000014">
    <property type="protein sequence ID" value="NKY99238.1"/>
    <property type="molecule type" value="Genomic_DNA"/>
</dbReference>
<name>A0A7X6MGI5_9ACTN</name>
<protein>
    <submittedName>
        <fullName evidence="1">Uncharacterized protein</fullName>
    </submittedName>
</protein>
<sequence>MVHYSPVPELNLLRELEERAGGDFVADGFETLDYDDPELLSGWPDDPGFRSRLIPFALANGSGSVYALWRCDDREDPASLPVVVLGDEGALAVAAEDPRGLVLLLGADSEIGADHGYPPYLRGEPQDEDGPRRARYRAWLQEHFGRGLPADSEVAAVLDGAQNRYGERFARWTEGYLSA</sequence>
<keyword evidence="2" id="KW-1185">Reference proteome</keyword>
<dbReference type="RefSeq" id="WP_061078650.1">
    <property type="nucleotide sequence ID" value="NZ_JAAXPG010000014.1"/>
</dbReference>
<dbReference type="Proteomes" id="UP000553209">
    <property type="component" value="Unassembled WGS sequence"/>
</dbReference>
<gene>
    <name evidence="1" type="ORF">HGB44_16425</name>
</gene>
<evidence type="ECO:0000313" key="1">
    <source>
        <dbReference type="EMBL" id="NKY99238.1"/>
    </source>
</evidence>